<dbReference type="CDD" id="cd17470">
    <property type="entry name" value="T3SS_Flik_C"/>
    <property type="match status" value="1"/>
</dbReference>
<evidence type="ECO:0000259" key="2">
    <source>
        <dbReference type="Pfam" id="PF02120"/>
    </source>
</evidence>
<accession>A0A0B5BCE2</accession>
<dbReference type="KEGG" id="gpi:GPICK_14195"/>
<dbReference type="PANTHER" id="PTHR37533">
    <property type="entry name" value="FLAGELLAR HOOK-LENGTH CONTROL PROTEIN"/>
    <property type="match status" value="1"/>
</dbReference>
<dbReference type="InterPro" id="IPR052563">
    <property type="entry name" value="FliK"/>
</dbReference>
<dbReference type="OrthoDB" id="5432473at2"/>
<feature type="compositionally biased region" description="Low complexity" evidence="1">
    <location>
        <begin position="172"/>
        <end position="191"/>
    </location>
</feature>
<feature type="domain" description="Flagellar hook-length control protein-like C-terminal" evidence="2">
    <location>
        <begin position="368"/>
        <end position="449"/>
    </location>
</feature>
<feature type="region of interest" description="Disordered" evidence="1">
    <location>
        <begin position="267"/>
        <end position="289"/>
    </location>
</feature>
<evidence type="ECO:0000313" key="4">
    <source>
        <dbReference type="Proteomes" id="UP000057609"/>
    </source>
</evidence>
<dbReference type="EMBL" id="CP009788">
    <property type="protein sequence ID" value="AJE04348.1"/>
    <property type="molecule type" value="Genomic_DNA"/>
</dbReference>
<evidence type="ECO:0000313" key="3">
    <source>
        <dbReference type="EMBL" id="AJE04348.1"/>
    </source>
</evidence>
<protein>
    <recommendedName>
        <fullName evidence="2">Flagellar hook-length control protein-like C-terminal domain-containing protein</fullName>
    </recommendedName>
</protein>
<dbReference type="HOGENOM" id="CLU_569570_0_0_7"/>
<feature type="region of interest" description="Disordered" evidence="1">
    <location>
        <begin position="160"/>
        <end position="191"/>
    </location>
</feature>
<dbReference type="InterPro" id="IPR021136">
    <property type="entry name" value="Flagellar_hook_control-like_C"/>
</dbReference>
<reference evidence="3 4" key="1">
    <citation type="journal article" date="2015" name="Genome Announc.">
        <title>Complete Genome of Geobacter pickeringii G13T, a Metal-Reducing Isolate from Sedimentary Kaolin Deposits.</title>
        <authorList>
            <person name="Badalamenti J.P."/>
            <person name="Bond D.R."/>
        </authorList>
    </citation>
    <scope>NUCLEOTIDE SEQUENCE [LARGE SCALE GENOMIC DNA]</scope>
    <source>
        <strain evidence="3 4">G13</strain>
    </source>
</reference>
<dbReference type="RefSeq" id="WP_039744248.1">
    <property type="nucleotide sequence ID" value="NZ_CP009788.1"/>
</dbReference>
<feature type="compositionally biased region" description="Basic and acidic residues" evidence="1">
    <location>
        <begin position="315"/>
        <end position="328"/>
    </location>
</feature>
<organism evidence="3 4">
    <name type="scientific">Geobacter pickeringii</name>
    <dbReference type="NCBI Taxonomy" id="345632"/>
    <lineage>
        <taxon>Bacteria</taxon>
        <taxon>Pseudomonadati</taxon>
        <taxon>Thermodesulfobacteriota</taxon>
        <taxon>Desulfuromonadia</taxon>
        <taxon>Geobacterales</taxon>
        <taxon>Geobacteraceae</taxon>
        <taxon>Geobacter</taxon>
    </lineage>
</organism>
<dbReference type="STRING" id="345632.GPICK_14195"/>
<name>A0A0B5BCE2_9BACT</name>
<sequence>MQIMQLLQIVPQATSPNGAASEAPAAPTADSSLFAALFAGLVVRPVEAASAAPLPDVTSAAPHEDAKTGTTDEEGATAAAQAVQAAQTALISPFVTLPSLPLPEGASVASAAPLATPAVAAAPKTADNAVVTPKTELPIPLAVPLAIPAGEAKTAAPIPALGPETASAQPGTAQPASPAVSAPPAAETPPVLKGDVEVLRVALDTTALKKEVVGNQPELQTMESIPANQDVSLPKPQDVRTLGPAAAYPDRIPAIARGTDHPLRAAHAAPAEAAEGEAPAASREGVSGGGATLRNVEVIVKDEAGEQQSAGNHDSGSRKESVAVKDHTISPPVQEGAKGFETSMPTKATTTSEPSRALHDSVMAQVKEGIAARQGNGNGEITVRLNPVDLGELRINVRVVDQHVKVEVLAANSQVRDILLNNLDSLKDNFSRQNLTMSGFDVSTGTGQGFDQFFRGGREAGQGVYRGHSGSGPAPDDAVVTAQNSDYYYTDRRDNSLVDLRF</sequence>
<dbReference type="Pfam" id="PF02120">
    <property type="entry name" value="Flg_hook"/>
    <property type="match status" value="1"/>
</dbReference>
<feature type="region of interest" description="Disordered" evidence="1">
    <location>
        <begin position="304"/>
        <end position="356"/>
    </location>
</feature>
<dbReference type="InterPro" id="IPR038610">
    <property type="entry name" value="FliK-like_C_sf"/>
</dbReference>
<dbReference type="PANTHER" id="PTHR37533:SF2">
    <property type="entry name" value="FLAGELLAR HOOK-LENGTH CONTROL PROTEIN"/>
    <property type="match status" value="1"/>
</dbReference>
<feature type="compositionally biased region" description="Low complexity" evidence="1">
    <location>
        <begin position="267"/>
        <end position="281"/>
    </location>
</feature>
<feature type="region of interest" description="Disordered" evidence="1">
    <location>
        <begin position="54"/>
        <end position="78"/>
    </location>
</feature>
<evidence type="ECO:0000256" key="1">
    <source>
        <dbReference type="SAM" id="MobiDB-lite"/>
    </source>
</evidence>
<dbReference type="Proteomes" id="UP000057609">
    <property type="component" value="Chromosome"/>
</dbReference>
<proteinExistence type="predicted"/>
<dbReference type="AlphaFoldDB" id="A0A0B5BCE2"/>
<dbReference type="Gene3D" id="3.30.750.140">
    <property type="match status" value="1"/>
</dbReference>
<keyword evidence="4" id="KW-1185">Reference proteome</keyword>
<feature type="compositionally biased region" description="Polar residues" evidence="1">
    <location>
        <begin position="343"/>
        <end position="354"/>
    </location>
</feature>
<gene>
    <name evidence="3" type="ORF">GPICK_14195</name>
</gene>